<feature type="domain" description="Glycosyltransferase 2-like" evidence="1">
    <location>
        <begin position="5"/>
        <end position="130"/>
    </location>
</feature>
<dbReference type="CDD" id="cd00761">
    <property type="entry name" value="Glyco_tranf_GTA_type"/>
    <property type="match status" value="1"/>
</dbReference>
<dbReference type="PANTHER" id="PTHR43685">
    <property type="entry name" value="GLYCOSYLTRANSFERASE"/>
    <property type="match status" value="1"/>
</dbReference>
<dbReference type="Pfam" id="PF00535">
    <property type="entry name" value="Glycos_transf_2"/>
    <property type="match status" value="1"/>
</dbReference>
<dbReference type="PANTHER" id="PTHR43685:SF2">
    <property type="entry name" value="GLYCOSYLTRANSFERASE 2-LIKE DOMAIN-CONTAINING PROTEIN"/>
    <property type="match status" value="1"/>
</dbReference>
<dbReference type="Gene3D" id="3.90.550.10">
    <property type="entry name" value="Spore Coat Polysaccharide Biosynthesis Protein SpsA, Chain A"/>
    <property type="match status" value="1"/>
</dbReference>
<organism evidence="2">
    <name type="scientific">marine sediment metagenome</name>
    <dbReference type="NCBI Taxonomy" id="412755"/>
    <lineage>
        <taxon>unclassified sequences</taxon>
        <taxon>metagenomes</taxon>
        <taxon>ecological metagenomes</taxon>
    </lineage>
</organism>
<comment type="caution">
    <text evidence="2">The sequence shown here is derived from an EMBL/GenBank/DDBJ whole genome shotgun (WGS) entry which is preliminary data.</text>
</comment>
<dbReference type="AlphaFoldDB" id="A0A0F9U140"/>
<dbReference type="InterPro" id="IPR029044">
    <property type="entry name" value="Nucleotide-diphossugar_trans"/>
</dbReference>
<name>A0A0F9U140_9ZZZZ</name>
<dbReference type="InterPro" id="IPR050834">
    <property type="entry name" value="Glycosyltransf_2"/>
</dbReference>
<protein>
    <recommendedName>
        <fullName evidence="1">Glycosyltransferase 2-like domain-containing protein</fullName>
    </recommendedName>
</protein>
<evidence type="ECO:0000259" key="1">
    <source>
        <dbReference type="Pfam" id="PF00535"/>
    </source>
</evidence>
<accession>A0A0F9U140</accession>
<dbReference type="SUPFAM" id="SSF53448">
    <property type="entry name" value="Nucleotide-diphospho-sugar transferases"/>
    <property type="match status" value="1"/>
</dbReference>
<dbReference type="InterPro" id="IPR001173">
    <property type="entry name" value="Glyco_trans_2-like"/>
</dbReference>
<dbReference type="EMBL" id="LAZR01000221">
    <property type="protein sequence ID" value="KKN81022.1"/>
    <property type="molecule type" value="Genomic_DNA"/>
</dbReference>
<reference evidence="2" key="1">
    <citation type="journal article" date="2015" name="Nature">
        <title>Complex archaea that bridge the gap between prokaryotes and eukaryotes.</title>
        <authorList>
            <person name="Spang A."/>
            <person name="Saw J.H."/>
            <person name="Jorgensen S.L."/>
            <person name="Zaremba-Niedzwiedzka K."/>
            <person name="Martijn J."/>
            <person name="Lind A.E."/>
            <person name="van Eijk R."/>
            <person name="Schleper C."/>
            <person name="Guy L."/>
            <person name="Ettema T.J."/>
        </authorList>
    </citation>
    <scope>NUCLEOTIDE SEQUENCE</scope>
</reference>
<proteinExistence type="predicted"/>
<gene>
    <name evidence="2" type="ORF">LCGC14_0323930</name>
</gene>
<evidence type="ECO:0000313" key="2">
    <source>
        <dbReference type="EMBL" id="KKN81022.1"/>
    </source>
</evidence>
<sequence length="393" mass="43673">MPLVSVIIPTHDRARYAVPSIKSLLALSENIEVVVCDTSEVDAIAPHFSDFSSRDRLRLIRPNRPMSVVDNFNEALKAASGDYLVFIGDDDFVTSEIINVAKWARSESVDSIKFTFPVHYYWSDFEHWREGDSIAGTLRISSFDGSIRRHDAKLALKHALNNFGGGVLDMPRAYAGMVSADLVRRIQAKHGVLFGGVSPDIYSAALISLETKKCVKIDFPVIVPGSSRASTAGQSASGGHVGGLRENSHIGAFKKLIWDEKIPEFYSVPTVWSYSLLKAVAKEDELQSYINFPRLYLKCVLYHRAYIKKTLSSLLCYMRGRSLLRLLVSFGGAFCSEVFHIFPKLIGLINPKLRAHNRAIILGGQADSQQASIRVESWIEVQSVSINYESGEL</sequence>